<accession>A0A1H5X5C9</accession>
<dbReference type="EMBL" id="FNVR01000012">
    <property type="protein sequence ID" value="SEG06655.1"/>
    <property type="molecule type" value="Genomic_DNA"/>
</dbReference>
<evidence type="ECO:0000313" key="2">
    <source>
        <dbReference type="Proteomes" id="UP000236736"/>
    </source>
</evidence>
<dbReference type="AlphaFoldDB" id="A0A1H5X5C9"/>
<keyword evidence="2" id="KW-1185">Reference proteome</keyword>
<protein>
    <submittedName>
        <fullName evidence="1">Uncharacterized protein</fullName>
    </submittedName>
</protein>
<proteinExistence type="predicted"/>
<dbReference type="STRING" id="1120964.GCA_001313265_01937"/>
<gene>
    <name evidence="1" type="ORF">SAMN03080598_02349</name>
</gene>
<sequence>MGKPFRNIREGFFVFRPKIRIFWKSISENSKNQILNFSHFFVKKEQIFKPVFKFLT</sequence>
<organism evidence="1 2">
    <name type="scientific">Algoriphagus boritolerans DSM 17298 = JCM 18970</name>
    <dbReference type="NCBI Taxonomy" id="1120964"/>
    <lineage>
        <taxon>Bacteria</taxon>
        <taxon>Pseudomonadati</taxon>
        <taxon>Bacteroidota</taxon>
        <taxon>Cytophagia</taxon>
        <taxon>Cytophagales</taxon>
        <taxon>Cyclobacteriaceae</taxon>
        <taxon>Algoriphagus</taxon>
    </lineage>
</organism>
<dbReference type="Proteomes" id="UP000236736">
    <property type="component" value="Unassembled WGS sequence"/>
</dbReference>
<name>A0A1H5X5C9_9BACT</name>
<evidence type="ECO:0000313" key="1">
    <source>
        <dbReference type="EMBL" id="SEG06655.1"/>
    </source>
</evidence>
<reference evidence="2" key="1">
    <citation type="submission" date="2016-10" db="EMBL/GenBank/DDBJ databases">
        <authorList>
            <person name="Varghese N."/>
            <person name="Submissions S."/>
        </authorList>
    </citation>
    <scope>NUCLEOTIDE SEQUENCE [LARGE SCALE GENOMIC DNA]</scope>
    <source>
        <strain evidence="2">DSM 17298</strain>
    </source>
</reference>